<evidence type="ECO:0000313" key="2">
    <source>
        <dbReference type="EMBL" id="MCI89874.1"/>
    </source>
</evidence>
<evidence type="ECO:0000256" key="1">
    <source>
        <dbReference type="SAM" id="MobiDB-lite"/>
    </source>
</evidence>
<dbReference type="Proteomes" id="UP000265520">
    <property type="component" value="Unassembled WGS sequence"/>
</dbReference>
<protein>
    <submittedName>
        <fullName evidence="2">Uncharacterized protein</fullName>
    </submittedName>
</protein>
<accession>A0A392VNA7</accession>
<feature type="compositionally biased region" description="Low complexity" evidence="1">
    <location>
        <begin position="25"/>
        <end position="36"/>
    </location>
</feature>
<keyword evidence="3" id="KW-1185">Reference proteome</keyword>
<dbReference type="EMBL" id="LXQA011229698">
    <property type="protein sequence ID" value="MCI89874.1"/>
    <property type="molecule type" value="Genomic_DNA"/>
</dbReference>
<dbReference type="AlphaFoldDB" id="A0A392VNA7"/>
<feature type="region of interest" description="Disordered" evidence="1">
    <location>
        <begin position="1"/>
        <end position="36"/>
    </location>
</feature>
<feature type="non-terminal residue" evidence="2">
    <location>
        <position position="1"/>
    </location>
</feature>
<feature type="compositionally biased region" description="Basic residues" evidence="1">
    <location>
        <begin position="10"/>
        <end position="24"/>
    </location>
</feature>
<comment type="caution">
    <text evidence="2">The sequence shown here is derived from an EMBL/GenBank/DDBJ whole genome shotgun (WGS) entry which is preliminary data.</text>
</comment>
<reference evidence="2 3" key="1">
    <citation type="journal article" date="2018" name="Front. Plant Sci.">
        <title>Red Clover (Trifolium pratense) and Zigzag Clover (T. medium) - A Picture of Genomic Similarities and Differences.</title>
        <authorList>
            <person name="Dluhosova J."/>
            <person name="Istvanek J."/>
            <person name="Nedelnik J."/>
            <person name="Repkova J."/>
        </authorList>
    </citation>
    <scope>NUCLEOTIDE SEQUENCE [LARGE SCALE GENOMIC DNA]</scope>
    <source>
        <strain evidence="3">cv. 10/8</strain>
        <tissue evidence="2">Leaf</tissue>
    </source>
</reference>
<name>A0A392VNA7_9FABA</name>
<proteinExistence type="predicted"/>
<sequence>ATEGEGSKQSRTKKPKKSIVHSKPSKSSTSKRPPWR</sequence>
<organism evidence="2 3">
    <name type="scientific">Trifolium medium</name>
    <dbReference type="NCBI Taxonomy" id="97028"/>
    <lineage>
        <taxon>Eukaryota</taxon>
        <taxon>Viridiplantae</taxon>
        <taxon>Streptophyta</taxon>
        <taxon>Embryophyta</taxon>
        <taxon>Tracheophyta</taxon>
        <taxon>Spermatophyta</taxon>
        <taxon>Magnoliopsida</taxon>
        <taxon>eudicotyledons</taxon>
        <taxon>Gunneridae</taxon>
        <taxon>Pentapetalae</taxon>
        <taxon>rosids</taxon>
        <taxon>fabids</taxon>
        <taxon>Fabales</taxon>
        <taxon>Fabaceae</taxon>
        <taxon>Papilionoideae</taxon>
        <taxon>50 kb inversion clade</taxon>
        <taxon>NPAAA clade</taxon>
        <taxon>Hologalegina</taxon>
        <taxon>IRL clade</taxon>
        <taxon>Trifolieae</taxon>
        <taxon>Trifolium</taxon>
    </lineage>
</organism>
<evidence type="ECO:0000313" key="3">
    <source>
        <dbReference type="Proteomes" id="UP000265520"/>
    </source>
</evidence>